<dbReference type="InterPro" id="IPR050490">
    <property type="entry name" value="Bact_solute-bd_prot1"/>
</dbReference>
<dbReference type="Pfam" id="PF01547">
    <property type="entry name" value="SBP_bac_1"/>
    <property type="match status" value="1"/>
</dbReference>
<dbReference type="PANTHER" id="PTHR43649:SF33">
    <property type="entry name" value="POLYGALACTURONAN_RHAMNOGALACTURONAN-BINDING PROTEIN YTCQ"/>
    <property type="match status" value="1"/>
</dbReference>
<dbReference type="PROSITE" id="PS51257">
    <property type="entry name" value="PROKAR_LIPOPROTEIN"/>
    <property type="match status" value="1"/>
</dbReference>
<name>A0A7W5FQI1_9BACL</name>
<evidence type="ECO:0000313" key="7">
    <source>
        <dbReference type="EMBL" id="MBB3113323.1"/>
    </source>
</evidence>
<dbReference type="Gene3D" id="3.40.190.10">
    <property type="entry name" value="Periplasmic binding protein-like II"/>
    <property type="match status" value="2"/>
</dbReference>
<keyword evidence="8" id="KW-1185">Reference proteome</keyword>
<feature type="signal peptide" evidence="6">
    <location>
        <begin position="1"/>
        <end position="26"/>
    </location>
</feature>
<evidence type="ECO:0000256" key="2">
    <source>
        <dbReference type="ARBA" id="ARBA00022729"/>
    </source>
</evidence>
<comment type="caution">
    <text evidence="7">The sequence shown here is derived from an EMBL/GenBank/DDBJ whole genome shotgun (WGS) entry which is preliminary data.</text>
</comment>
<protein>
    <submittedName>
        <fullName evidence="7">Putative aldouronate transport system substrate-binding protein</fullName>
    </submittedName>
</protein>
<keyword evidence="1" id="KW-1003">Cell membrane</keyword>
<gene>
    <name evidence="7" type="ORF">FHS18_005435</name>
</gene>
<keyword evidence="2 6" id="KW-0732">Signal</keyword>
<evidence type="ECO:0000256" key="5">
    <source>
        <dbReference type="ARBA" id="ARBA00023288"/>
    </source>
</evidence>
<evidence type="ECO:0000256" key="3">
    <source>
        <dbReference type="ARBA" id="ARBA00023136"/>
    </source>
</evidence>
<dbReference type="PANTHER" id="PTHR43649">
    <property type="entry name" value="ARABINOSE-BINDING PROTEIN-RELATED"/>
    <property type="match status" value="1"/>
</dbReference>
<dbReference type="SUPFAM" id="SSF53850">
    <property type="entry name" value="Periplasmic binding protein-like II"/>
    <property type="match status" value="1"/>
</dbReference>
<organism evidence="7 8">
    <name type="scientific">Paenibacillus phyllosphaerae</name>
    <dbReference type="NCBI Taxonomy" id="274593"/>
    <lineage>
        <taxon>Bacteria</taxon>
        <taxon>Bacillati</taxon>
        <taxon>Bacillota</taxon>
        <taxon>Bacilli</taxon>
        <taxon>Bacillales</taxon>
        <taxon>Paenibacillaceae</taxon>
        <taxon>Paenibacillus</taxon>
    </lineage>
</organism>
<dbReference type="RefSeq" id="WP_246427926.1">
    <property type="nucleotide sequence ID" value="NZ_JACHXK010000018.1"/>
</dbReference>
<sequence>MSMYKGKRSRLAAIVIIPALMASTLAACSEGGSTGSTGSASEEQQSGEQSQSLTKLTYWVELFPDAAAIMKSYGEVTAWKEIEARTGVQLEFQHPAQGQLAEQFNLLVASNKLPDVVDFGWNSYPGGAQKAIRDKKIVPLNDYLEDAPNLKALLDANPEWRKMASTDDGNIIGFPFIREDVTQQVFLGPAIRQDWLDKLNLSSPTTIDEWYTVLKAFKERDPNGNGEADEIPILIPAGELAFAGAFGTPNDFFREQDTVKYGPIEPGFKDYLATMNRWYDEGLLDKDFATTDSKMRDAKITGNQVGSTVLFLNGGIGKYMDLMAKSQPEFKIVGTTYPTLNAGDKPVFGYIDNPVTGIFAAITGSNKNVDETVKFLDYLYSEEGKLIMNFGKEGETYTLVDGQPKYTDAVLNNPNGLPISQSFRSHIMGATSGPFVQDVRHTQQYTTKPEQKEAMALWSAPTHENRMPPVSIAAQDSSRYASIMTDVNTYKDEMMLKFITGAESLDKFDDYVKALKALGIEEAIQIQQAALERYNDR</sequence>
<dbReference type="AlphaFoldDB" id="A0A7W5FQI1"/>
<evidence type="ECO:0000313" key="8">
    <source>
        <dbReference type="Proteomes" id="UP000570361"/>
    </source>
</evidence>
<feature type="chain" id="PRO_5039679265" evidence="6">
    <location>
        <begin position="27"/>
        <end position="537"/>
    </location>
</feature>
<proteinExistence type="predicted"/>
<keyword evidence="4" id="KW-0564">Palmitate</keyword>
<accession>A0A7W5FQI1</accession>
<reference evidence="7 8" key="1">
    <citation type="submission" date="2020-08" db="EMBL/GenBank/DDBJ databases">
        <title>Genomic Encyclopedia of Type Strains, Phase III (KMG-III): the genomes of soil and plant-associated and newly described type strains.</title>
        <authorList>
            <person name="Whitman W."/>
        </authorList>
    </citation>
    <scope>NUCLEOTIDE SEQUENCE [LARGE SCALE GENOMIC DNA]</scope>
    <source>
        <strain evidence="7 8">CECT 5862</strain>
    </source>
</reference>
<evidence type="ECO:0000256" key="6">
    <source>
        <dbReference type="SAM" id="SignalP"/>
    </source>
</evidence>
<evidence type="ECO:0000256" key="4">
    <source>
        <dbReference type="ARBA" id="ARBA00023139"/>
    </source>
</evidence>
<keyword evidence="3" id="KW-0472">Membrane</keyword>
<dbReference type="Proteomes" id="UP000570361">
    <property type="component" value="Unassembled WGS sequence"/>
</dbReference>
<dbReference type="InterPro" id="IPR006059">
    <property type="entry name" value="SBP"/>
</dbReference>
<keyword evidence="5" id="KW-0449">Lipoprotein</keyword>
<dbReference type="EMBL" id="JACHXK010000018">
    <property type="protein sequence ID" value="MBB3113323.1"/>
    <property type="molecule type" value="Genomic_DNA"/>
</dbReference>
<evidence type="ECO:0000256" key="1">
    <source>
        <dbReference type="ARBA" id="ARBA00022475"/>
    </source>
</evidence>